<sequence length="108" mass="11749">MSSAGQDQPAQRQATALPSRAEASSAAPPAKRLLADDDVQFVSSNPVKKRQGTNGNPTKKWPNRRALLLLPVHLNLHRATGAAAWGEQEVNRKILTRPSIFAASRFQL</sequence>
<protein>
    <submittedName>
        <fullName evidence="2">Uncharacterized protein</fullName>
    </submittedName>
</protein>
<reference evidence="2 3" key="1">
    <citation type="journal article" date="2016" name="Genome Announc.">
        <title>Genome Sequence of Madurella mycetomatis mm55, Isolated from a Human Mycetoma Case in Sudan.</title>
        <authorList>
            <person name="Smit S."/>
            <person name="Derks M.F."/>
            <person name="Bervoets S."/>
            <person name="Fahal A."/>
            <person name="van Leeuwen W."/>
            <person name="van Belkum A."/>
            <person name="van de Sande W.W."/>
        </authorList>
    </citation>
    <scope>NUCLEOTIDE SEQUENCE [LARGE SCALE GENOMIC DNA]</scope>
    <source>
        <strain evidence="3">mm55</strain>
    </source>
</reference>
<gene>
    <name evidence="2" type="ORF">MMYC01_203587</name>
</gene>
<feature type="compositionally biased region" description="Polar residues" evidence="1">
    <location>
        <begin position="1"/>
        <end position="14"/>
    </location>
</feature>
<dbReference type="VEuPathDB" id="FungiDB:MMYC01_203587"/>
<proteinExistence type="predicted"/>
<evidence type="ECO:0000256" key="1">
    <source>
        <dbReference type="SAM" id="MobiDB-lite"/>
    </source>
</evidence>
<dbReference type="OrthoDB" id="3515338at2759"/>
<keyword evidence="3" id="KW-1185">Reference proteome</keyword>
<dbReference type="Proteomes" id="UP000078237">
    <property type="component" value="Unassembled WGS sequence"/>
</dbReference>
<evidence type="ECO:0000313" key="3">
    <source>
        <dbReference type="Proteomes" id="UP000078237"/>
    </source>
</evidence>
<feature type="region of interest" description="Disordered" evidence="1">
    <location>
        <begin position="1"/>
        <end position="64"/>
    </location>
</feature>
<feature type="compositionally biased region" description="Low complexity" evidence="1">
    <location>
        <begin position="16"/>
        <end position="30"/>
    </location>
</feature>
<dbReference type="EMBL" id="LCTW02000065">
    <property type="protein sequence ID" value="KXX80245.1"/>
    <property type="molecule type" value="Genomic_DNA"/>
</dbReference>
<feature type="compositionally biased region" description="Polar residues" evidence="1">
    <location>
        <begin position="41"/>
        <end position="57"/>
    </location>
</feature>
<dbReference type="AlphaFoldDB" id="A0A175W9I2"/>
<evidence type="ECO:0000313" key="2">
    <source>
        <dbReference type="EMBL" id="KXX80245.1"/>
    </source>
</evidence>
<name>A0A175W9I2_9PEZI</name>
<accession>A0A175W9I2</accession>
<comment type="caution">
    <text evidence="2">The sequence shown here is derived from an EMBL/GenBank/DDBJ whole genome shotgun (WGS) entry which is preliminary data.</text>
</comment>
<organism evidence="2 3">
    <name type="scientific">Madurella mycetomatis</name>
    <dbReference type="NCBI Taxonomy" id="100816"/>
    <lineage>
        <taxon>Eukaryota</taxon>
        <taxon>Fungi</taxon>
        <taxon>Dikarya</taxon>
        <taxon>Ascomycota</taxon>
        <taxon>Pezizomycotina</taxon>
        <taxon>Sordariomycetes</taxon>
        <taxon>Sordariomycetidae</taxon>
        <taxon>Sordariales</taxon>
        <taxon>Sordariales incertae sedis</taxon>
        <taxon>Madurella</taxon>
    </lineage>
</organism>